<organism evidence="7 8">
    <name type="scientific">Candidatus Liberibacter africanus PTSAPSY</name>
    <dbReference type="NCBI Taxonomy" id="1277257"/>
    <lineage>
        <taxon>Bacteria</taxon>
        <taxon>Pseudomonadati</taxon>
        <taxon>Pseudomonadota</taxon>
        <taxon>Alphaproteobacteria</taxon>
        <taxon>Hyphomicrobiales</taxon>
        <taxon>Rhizobiaceae</taxon>
        <taxon>Liberibacter</taxon>
    </lineage>
</organism>
<reference evidence="7 8" key="1">
    <citation type="journal article" date="2015" name="Genome Announc.">
        <title>Complete Genome Sequence of 'Candidatus Liberibacter africanus,' a Bacterium Associated with Citrus Huanglongbing.</title>
        <authorList>
            <person name="Lin H."/>
            <person name="Pietersen G."/>
            <person name="Han C."/>
            <person name="Read D.A."/>
            <person name="Lou B."/>
            <person name="Gupta G."/>
            <person name="Civerolo E.L."/>
        </authorList>
    </citation>
    <scope>NUCLEOTIDE SEQUENCE [LARGE SCALE GENOMIC DNA]</scope>
    <source>
        <strain evidence="7 8">PTSAPSY</strain>
    </source>
</reference>
<sequence length="323" mass="36189">MKMLKDLTAKDMEKVNSLILERINSDVGIIPDVVKYLIFSGGKRLRPMLTLATALMFEYRGDSHILLACAIEFIHTATLLHDDVVDDSELRRGKVAARLVWGNQTSILVGDFLLSQAFRMVIETKSQEALEALSLVACTLSEGELRQLSISKNINITEEDYLHVIRSKTAVLFSAALEVSSLIAGVDDSVRKALKSYGMNLGIAFQLVDDVLDYRGEVNEMGKNVGDDFRNGKPTLPVILAFQRGTKQEKNFWKSTINDDGEIGIENLKKAIIIIRESNALADTECRAFYYGQKAKDSLQCLPNNRWKSSLIEVVDFCLRRLH</sequence>
<evidence type="ECO:0000256" key="1">
    <source>
        <dbReference type="ARBA" id="ARBA00001946"/>
    </source>
</evidence>
<dbReference type="PANTHER" id="PTHR12001:SF69">
    <property type="entry name" value="ALL TRANS-POLYPRENYL-DIPHOSPHATE SYNTHASE PDSS1"/>
    <property type="match status" value="1"/>
</dbReference>
<keyword evidence="4" id="KW-0479">Metal-binding</keyword>
<dbReference type="SUPFAM" id="SSF48576">
    <property type="entry name" value="Terpenoid synthases"/>
    <property type="match status" value="1"/>
</dbReference>
<dbReference type="GO" id="GO:0046872">
    <property type="term" value="F:metal ion binding"/>
    <property type="evidence" value="ECO:0007669"/>
    <property type="project" value="UniProtKB-KW"/>
</dbReference>
<dbReference type="InterPro" id="IPR000092">
    <property type="entry name" value="Polyprenyl_synt"/>
</dbReference>
<evidence type="ECO:0000313" key="8">
    <source>
        <dbReference type="Proteomes" id="UP000035503"/>
    </source>
</evidence>
<dbReference type="InterPro" id="IPR033749">
    <property type="entry name" value="Polyprenyl_synt_CS"/>
</dbReference>
<dbReference type="RefSeq" id="WP_047264092.1">
    <property type="nucleotide sequence ID" value="NZ_CP004021.1"/>
</dbReference>
<evidence type="ECO:0000313" key="7">
    <source>
        <dbReference type="EMBL" id="AKK20048.1"/>
    </source>
</evidence>
<dbReference type="Pfam" id="PF00348">
    <property type="entry name" value="polyprenyl_synt"/>
    <property type="match status" value="1"/>
</dbReference>
<dbReference type="KEGG" id="lau:G293_02080"/>
<accession>A0A0G3I6E1</accession>
<evidence type="ECO:0000256" key="6">
    <source>
        <dbReference type="RuleBase" id="RU004466"/>
    </source>
</evidence>
<evidence type="ECO:0000256" key="5">
    <source>
        <dbReference type="ARBA" id="ARBA00022842"/>
    </source>
</evidence>
<dbReference type="PROSITE" id="PS00723">
    <property type="entry name" value="POLYPRENYL_SYNTHASE_1"/>
    <property type="match status" value="1"/>
</dbReference>
<dbReference type="EMBL" id="CP004021">
    <property type="protein sequence ID" value="AKK20048.1"/>
    <property type="molecule type" value="Genomic_DNA"/>
</dbReference>
<evidence type="ECO:0000256" key="2">
    <source>
        <dbReference type="ARBA" id="ARBA00006706"/>
    </source>
</evidence>
<keyword evidence="8" id="KW-1185">Reference proteome</keyword>
<dbReference type="STRING" id="1277257.G293_02080"/>
<evidence type="ECO:0000256" key="4">
    <source>
        <dbReference type="ARBA" id="ARBA00022723"/>
    </source>
</evidence>
<dbReference type="InterPro" id="IPR008949">
    <property type="entry name" value="Isoprenoid_synthase_dom_sf"/>
</dbReference>
<gene>
    <name evidence="7" type="ORF">G293_02080</name>
</gene>
<name>A0A0G3I6E1_LIBAF</name>
<keyword evidence="3 6" id="KW-0808">Transferase</keyword>
<protein>
    <submittedName>
        <fullName evidence="7">Octaprenyl-diphosphate synthase protein</fullName>
    </submittedName>
</protein>
<comment type="similarity">
    <text evidence="2 6">Belongs to the FPP/GGPP synthase family.</text>
</comment>
<proteinExistence type="inferred from homology"/>
<comment type="cofactor">
    <cofactor evidence="1">
        <name>Mg(2+)</name>
        <dbReference type="ChEBI" id="CHEBI:18420"/>
    </cofactor>
</comment>
<keyword evidence="5" id="KW-0460">Magnesium</keyword>
<dbReference type="Gene3D" id="1.10.600.10">
    <property type="entry name" value="Farnesyl Diphosphate Synthase"/>
    <property type="match status" value="1"/>
</dbReference>
<dbReference type="OrthoDB" id="9805316at2"/>
<dbReference type="GO" id="GO:0004659">
    <property type="term" value="F:prenyltransferase activity"/>
    <property type="evidence" value="ECO:0007669"/>
    <property type="project" value="InterPro"/>
</dbReference>
<dbReference type="Proteomes" id="UP000035503">
    <property type="component" value="Chromosome"/>
</dbReference>
<dbReference type="PANTHER" id="PTHR12001">
    <property type="entry name" value="GERANYLGERANYL PYROPHOSPHATE SYNTHASE"/>
    <property type="match status" value="1"/>
</dbReference>
<dbReference type="AlphaFoldDB" id="A0A0G3I6E1"/>
<dbReference type="PROSITE" id="PS00444">
    <property type="entry name" value="POLYPRENYL_SYNTHASE_2"/>
    <property type="match status" value="1"/>
</dbReference>
<dbReference type="CDD" id="cd00685">
    <property type="entry name" value="Trans_IPPS_HT"/>
    <property type="match status" value="1"/>
</dbReference>
<dbReference type="PATRIC" id="fig|1277257.4.peg.449"/>
<evidence type="ECO:0000256" key="3">
    <source>
        <dbReference type="ARBA" id="ARBA00022679"/>
    </source>
</evidence>
<dbReference type="SFLD" id="SFLDS00005">
    <property type="entry name" value="Isoprenoid_Synthase_Type_I"/>
    <property type="match status" value="1"/>
</dbReference>
<dbReference type="GO" id="GO:0008299">
    <property type="term" value="P:isoprenoid biosynthetic process"/>
    <property type="evidence" value="ECO:0007669"/>
    <property type="project" value="InterPro"/>
</dbReference>